<keyword evidence="1" id="KW-0175">Coiled coil</keyword>
<feature type="compositionally biased region" description="Low complexity" evidence="2">
    <location>
        <begin position="13"/>
        <end position="28"/>
    </location>
</feature>
<organism evidence="3 4">
    <name type="scientific">Obba rivulosa</name>
    <dbReference type="NCBI Taxonomy" id="1052685"/>
    <lineage>
        <taxon>Eukaryota</taxon>
        <taxon>Fungi</taxon>
        <taxon>Dikarya</taxon>
        <taxon>Basidiomycota</taxon>
        <taxon>Agaricomycotina</taxon>
        <taxon>Agaricomycetes</taxon>
        <taxon>Polyporales</taxon>
        <taxon>Gelatoporiaceae</taxon>
        <taxon>Obba</taxon>
    </lineage>
</organism>
<dbReference type="AlphaFoldDB" id="A0A8E2DM39"/>
<evidence type="ECO:0000256" key="2">
    <source>
        <dbReference type="SAM" id="MobiDB-lite"/>
    </source>
</evidence>
<protein>
    <submittedName>
        <fullName evidence="3">Uncharacterized protein</fullName>
    </submittedName>
</protein>
<keyword evidence="4" id="KW-1185">Reference proteome</keyword>
<proteinExistence type="predicted"/>
<reference evidence="3 4" key="1">
    <citation type="submission" date="2016-07" db="EMBL/GenBank/DDBJ databases">
        <title>Draft genome of the white-rot fungus Obba rivulosa 3A-2.</title>
        <authorList>
            <consortium name="DOE Joint Genome Institute"/>
            <person name="Miettinen O."/>
            <person name="Riley R."/>
            <person name="Acob R."/>
            <person name="Barry K."/>
            <person name="Cullen D."/>
            <person name="De Vries R."/>
            <person name="Hainaut M."/>
            <person name="Hatakka A."/>
            <person name="Henrissat B."/>
            <person name="Hilden K."/>
            <person name="Kuo R."/>
            <person name="Labutti K."/>
            <person name="Lipzen A."/>
            <person name="Makela M.R."/>
            <person name="Sandor L."/>
            <person name="Spatafora J.W."/>
            <person name="Grigoriev I.V."/>
            <person name="Hibbett D.S."/>
        </authorList>
    </citation>
    <scope>NUCLEOTIDE SEQUENCE [LARGE SCALE GENOMIC DNA]</scope>
    <source>
        <strain evidence="3 4">3A-2</strain>
    </source>
</reference>
<feature type="region of interest" description="Disordered" evidence="2">
    <location>
        <begin position="1"/>
        <end position="47"/>
    </location>
</feature>
<evidence type="ECO:0000256" key="1">
    <source>
        <dbReference type="SAM" id="Coils"/>
    </source>
</evidence>
<dbReference type="EMBL" id="KV722402">
    <property type="protein sequence ID" value="OCH90519.1"/>
    <property type="molecule type" value="Genomic_DNA"/>
</dbReference>
<feature type="compositionally biased region" description="Basic and acidic residues" evidence="2">
    <location>
        <begin position="60"/>
        <end position="84"/>
    </location>
</feature>
<dbReference type="Proteomes" id="UP000250043">
    <property type="component" value="Unassembled WGS sequence"/>
</dbReference>
<evidence type="ECO:0000313" key="4">
    <source>
        <dbReference type="Proteomes" id="UP000250043"/>
    </source>
</evidence>
<sequence length="221" mass="24530">MSSAHGRSSLAPSSISDVHSYSGSSSSSYHRRADSGYGSGSSPAGPLYDAYMRWKEADDARRRLPDEEHDVEECKKLLQEKRGAEQNQSSPRPGQAKRKPSVLHLIPFKSSKHSSHPEDAIHVSPEHNTTPVTVLELQLKELTERADATRQLAESLDARFDALKSCLEDGHIPLWHVSDTQGRLSQAEKAVSSREAAYNGVRNVSYYRINSLSFSQTSYPH</sequence>
<name>A0A8E2DM39_9APHY</name>
<accession>A0A8E2DM39</accession>
<gene>
    <name evidence="3" type="ORF">OBBRIDRAFT_592293</name>
</gene>
<feature type="coiled-coil region" evidence="1">
    <location>
        <begin position="132"/>
        <end position="159"/>
    </location>
</feature>
<feature type="compositionally biased region" description="Polar residues" evidence="2">
    <location>
        <begin position="1"/>
        <end position="12"/>
    </location>
</feature>
<feature type="region of interest" description="Disordered" evidence="2">
    <location>
        <begin position="60"/>
        <end position="101"/>
    </location>
</feature>
<evidence type="ECO:0000313" key="3">
    <source>
        <dbReference type="EMBL" id="OCH90519.1"/>
    </source>
</evidence>